<feature type="domain" description="Tim44-like" evidence="7">
    <location>
        <begin position="570"/>
        <end position="726"/>
    </location>
</feature>
<dbReference type="EMBL" id="JADGKB010000021">
    <property type="protein sequence ID" value="KAJ3259082.1"/>
    <property type="molecule type" value="Genomic_DNA"/>
</dbReference>
<dbReference type="Gene3D" id="3.10.450.240">
    <property type="match status" value="2"/>
</dbReference>
<dbReference type="Pfam" id="PF04280">
    <property type="entry name" value="Tim44"/>
    <property type="match status" value="2"/>
</dbReference>
<dbReference type="InterPro" id="IPR039544">
    <property type="entry name" value="Tim44-like"/>
</dbReference>
<evidence type="ECO:0000313" key="9">
    <source>
        <dbReference type="Proteomes" id="UP001210925"/>
    </source>
</evidence>
<dbReference type="PANTHER" id="PTHR10721">
    <property type="entry name" value="MITOCHONDRIAL IMPORT INNER MEMBRANE TRANSLOCASE SUBUNIT TIM44"/>
    <property type="match status" value="1"/>
</dbReference>
<evidence type="ECO:0000256" key="3">
    <source>
        <dbReference type="ARBA" id="ARBA00022792"/>
    </source>
</evidence>
<evidence type="ECO:0000256" key="5">
    <source>
        <dbReference type="ARBA" id="ARBA00023128"/>
    </source>
</evidence>
<dbReference type="GO" id="GO:0030150">
    <property type="term" value="P:protein import into mitochondrial matrix"/>
    <property type="evidence" value="ECO:0007669"/>
    <property type="project" value="TreeGrafter"/>
</dbReference>
<keyword evidence="6" id="KW-0472">Membrane</keyword>
<dbReference type="GO" id="GO:0005743">
    <property type="term" value="C:mitochondrial inner membrane"/>
    <property type="evidence" value="ECO:0007669"/>
    <property type="project" value="UniProtKB-SubCell"/>
</dbReference>
<dbReference type="SMART" id="SM00978">
    <property type="entry name" value="Tim44"/>
    <property type="match status" value="2"/>
</dbReference>
<evidence type="ECO:0000313" key="8">
    <source>
        <dbReference type="EMBL" id="KAJ3259082.1"/>
    </source>
</evidence>
<dbReference type="InterPro" id="IPR032710">
    <property type="entry name" value="NTF2-like_dom_sf"/>
</dbReference>
<comment type="similarity">
    <text evidence="2">Belongs to the Tim44 family.</text>
</comment>
<dbReference type="Proteomes" id="UP001210925">
    <property type="component" value="Unassembled WGS sequence"/>
</dbReference>
<dbReference type="SUPFAM" id="SSF54427">
    <property type="entry name" value="NTF2-like"/>
    <property type="match status" value="2"/>
</dbReference>
<dbReference type="AlphaFoldDB" id="A0AAD5UIY4"/>
<dbReference type="InterPro" id="IPR007379">
    <property type="entry name" value="Tim44-like_dom"/>
</dbReference>
<reference evidence="8" key="1">
    <citation type="submission" date="2020-05" db="EMBL/GenBank/DDBJ databases">
        <title>Phylogenomic resolution of chytrid fungi.</title>
        <authorList>
            <person name="Stajich J.E."/>
            <person name="Amses K."/>
            <person name="Simmons R."/>
            <person name="Seto K."/>
            <person name="Myers J."/>
            <person name="Bonds A."/>
            <person name="Quandt C.A."/>
            <person name="Barry K."/>
            <person name="Liu P."/>
            <person name="Grigoriev I."/>
            <person name="Longcore J.E."/>
            <person name="James T.Y."/>
        </authorList>
    </citation>
    <scope>NUCLEOTIDE SEQUENCE</scope>
    <source>
        <strain evidence="8">PLAUS21</strain>
    </source>
</reference>
<dbReference type="GO" id="GO:0051087">
    <property type="term" value="F:protein-folding chaperone binding"/>
    <property type="evidence" value="ECO:0007669"/>
    <property type="project" value="TreeGrafter"/>
</dbReference>
<keyword evidence="5" id="KW-0496">Mitochondrion</keyword>
<evidence type="ECO:0000256" key="2">
    <source>
        <dbReference type="ARBA" id="ARBA00009597"/>
    </source>
</evidence>
<gene>
    <name evidence="8" type="primary">TIM44</name>
    <name evidence="8" type="ORF">HK103_002969</name>
</gene>
<keyword evidence="9" id="KW-1185">Reference proteome</keyword>
<evidence type="ECO:0000256" key="6">
    <source>
        <dbReference type="ARBA" id="ARBA00023136"/>
    </source>
</evidence>
<comment type="caution">
    <text evidence="8">The sequence shown here is derived from an EMBL/GenBank/DDBJ whole genome shotgun (WGS) entry which is preliminary data.</text>
</comment>
<evidence type="ECO:0000259" key="7">
    <source>
        <dbReference type="SMART" id="SM00978"/>
    </source>
</evidence>
<feature type="domain" description="Tim44-like" evidence="7">
    <location>
        <begin position="171"/>
        <end position="334"/>
    </location>
</feature>
<keyword evidence="3" id="KW-0999">Mitochondrion inner membrane</keyword>
<comment type="subcellular location">
    <subcellularLocation>
        <location evidence="1">Mitochondrion inner membrane</location>
    </subcellularLocation>
</comment>
<organism evidence="8 9">
    <name type="scientific">Boothiomyces macroporosus</name>
    <dbReference type="NCBI Taxonomy" id="261099"/>
    <lineage>
        <taxon>Eukaryota</taxon>
        <taxon>Fungi</taxon>
        <taxon>Fungi incertae sedis</taxon>
        <taxon>Chytridiomycota</taxon>
        <taxon>Chytridiomycota incertae sedis</taxon>
        <taxon>Chytridiomycetes</taxon>
        <taxon>Rhizophydiales</taxon>
        <taxon>Terramycetaceae</taxon>
        <taxon>Boothiomyces</taxon>
    </lineage>
</organism>
<sequence length="728" mass="82372">MGEHDDFKNNLKLLSAETEKITQSEVMKNAKKAVSNSMPTSMWTNLGNAAVNNSVFRATSSSFSKVIAVANKIAQPVLQNKTVQHISSKVNAVKSDLIGERRNPHFVEYQPKEIRDTEKARFLARLYMNQSRMIESSTCTSLVVSKTQHGSTMWDKLKASIENAVKVENEYATAITAIRTVEPSFKKEDFLHEFAHYNIPDILEGIVSEDLDRLKKWLTSAALAKAEIDFKSHKQTGFKSECKIIDYRWCNIQRMYMYENEIPVVCFKFLTTEIKCYKNKDDKMVIGAPDKIQNYLYYFLMTKSNFIDPEAPYNAYTNNWRPIHRATNVFAKQQIRQVNVFAEFAKSVKRQVEENKDFQKDVKMLSAETEKVAESEAMKNAKKAVTATSEATSKVIGAVGSAVGATLNNPVVKATGEAISKTAETVAEVTQKVAEPILETKAAKTVAKGVDSIKKDVVGIAGNAYFAEYKPKEVREKEKEELLARRKVVNPTDEFGIPRVEGPIEENEEASGVVLHKSSKFNVAWEKFKHDSPIAQKLFSFSKSLEENDSSVMRFWRNLREKTVVEESETVQVIKAIRAVEPTFNQNDFLQETAHFVIPDLLEAYLKGEEELLQEWLTEGAFASLAYGFKAQKEAGLISDCKLVDYRNCEIEKMMLLEEETPIILVKFSTTEILLFRNKKGDIALGAEDQLQNARYVLAFTKTKLINPDAEYNPKTNGWTIVQWARAA</sequence>
<evidence type="ECO:0000256" key="4">
    <source>
        <dbReference type="ARBA" id="ARBA00022946"/>
    </source>
</evidence>
<keyword evidence="4" id="KW-0809">Transit peptide</keyword>
<name>A0AAD5UIY4_9FUNG</name>
<protein>
    <submittedName>
        <fullName evidence="8">Protein translocase subunit</fullName>
    </submittedName>
</protein>
<evidence type="ECO:0000256" key="1">
    <source>
        <dbReference type="ARBA" id="ARBA00004273"/>
    </source>
</evidence>
<accession>A0AAD5UIY4</accession>
<proteinExistence type="inferred from homology"/>
<dbReference type="PANTHER" id="PTHR10721:SF1">
    <property type="entry name" value="MITOCHONDRIAL IMPORT INNER MEMBRANE TRANSLOCASE SUBUNIT TIM44"/>
    <property type="match status" value="1"/>
</dbReference>